<dbReference type="EMBL" id="ACBZ01000083">
    <property type="protein sequence ID" value="EEG49383.1"/>
    <property type="molecule type" value="Genomic_DNA"/>
</dbReference>
<organism evidence="2 3">
    <name type="scientific">Blautia hydrogenotrophica (strain DSM 10507 / JCM 14656 / S5a33)</name>
    <name type="common">Ruminococcus hydrogenotrophicus</name>
    <dbReference type="NCBI Taxonomy" id="476272"/>
    <lineage>
        <taxon>Bacteria</taxon>
        <taxon>Bacillati</taxon>
        <taxon>Bacillota</taxon>
        <taxon>Clostridia</taxon>
        <taxon>Lachnospirales</taxon>
        <taxon>Lachnospiraceae</taxon>
        <taxon>Blautia</taxon>
    </lineage>
</organism>
<evidence type="ECO:0000256" key="1">
    <source>
        <dbReference type="SAM" id="Phobius"/>
    </source>
</evidence>
<protein>
    <submittedName>
        <fullName evidence="2">Uncharacterized protein</fullName>
    </submittedName>
</protein>
<evidence type="ECO:0000313" key="3">
    <source>
        <dbReference type="Proteomes" id="UP000003100"/>
    </source>
</evidence>
<feature type="transmembrane region" description="Helical" evidence="1">
    <location>
        <begin position="25"/>
        <end position="44"/>
    </location>
</feature>
<reference evidence="2 3" key="1">
    <citation type="submission" date="2009-01" db="EMBL/GenBank/DDBJ databases">
        <authorList>
            <person name="Fulton L."/>
            <person name="Clifton S."/>
            <person name="Fulton B."/>
            <person name="Xu J."/>
            <person name="Minx P."/>
            <person name="Pepin K.H."/>
            <person name="Johnson M."/>
            <person name="Bhonagiri V."/>
            <person name="Nash W.E."/>
            <person name="Mardis E.R."/>
            <person name="Wilson R.K."/>
        </authorList>
    </citation>
    <scope>NUCLEOTIDE SEQUENCE [LARGE SCALE GENOMIC DNA]</scope>
    <source>
        <strain evidence="3">DSM 10507 / JCM 14656 / S5a33</strain>
    </source>
</reference>
<comment type="caution">
    <text evidence="2">The sequence shown here is derived from an EMBL/GenBank/DDBJ whole genome shotgun (WGS) entry which is preliminary data.</text>
</comment>
<keyword evidence="1" id="KW-0472">Membrane</keyword>
<gene>
    <name evidence="2" type="ORF">RUMHYD_01680</name>
</gene>
<dbReference type="PATRIC" id="fig|476272.21.peg.2050"/>
<sequence>MFLCEDRFVAKPMFLCYDILVNGKLFAVSKFNSILYVAILLQCLPRSRRRSRKRSYRIVGCCLGCCR</sequence>
<proteinExistence type="predicted"/>
<accession>C0CLF9</accession>
<evidence type="ECO:0000313" key="2">
    <source>
        <dbReference type="EMBL" id="EEG49383.1"/>
    </source>
</evidence>
<keyword evidence="1" id="KW-1133">Transmembrane helix</keyword>
<reference evidence="2 3" key="2">
    <citation type="submission" date="2009-02" db="EMBL/GenBank/DDBJ databases">
        <title>Draft genome sequence of Blautia hydrogenotrophica DSM 10507 (Ruminococcus hydrogenotrophicus DSM 10507).</title>
        <authorList>
            <person name="Sudarsanam P."/>
            <person name="Ley R."/>
            <person name="Guruge J."/>
            <person name="Turnbaugh P.J."/>
            <person name="Mahowald M."/>
            <person name="Liep D."/>
            <person name="Gordon J."/>
        </authorList>
    </citation>
    <scope>NUCLEOTIDE SEQUENCE [LARGE SCALE GENOMIC DNA]</scope>
    <source>
        <strain evidence="3">DSM 10507 / JCM 14656 / S5a33</strain>
    </source>
</reference>
<name>C0CLF9_BLAHS</name>
<keyword evidence="3" id="KW-1185">Reference proteome</keyword>
<keyword evidence="1" id="KW-0812">Transmembrane</keyword>
<dbReference type="AlphaFoldDB" id="C0CLF9"/>
<dbReference type="Proteomes" id="UP000003100">
    <property type="component" value="Unassembled WGS sequence"/>
</dbReference>
<dbReference type="HOGENOM" id="CLU_2803871_0_0_9"/>